<evidence type="ECO:0000313" key="2">
    <source>
        <dbReference type="EMBL" id="MPC30582.1"/>
    </source>
</evidence>
<organism evidence="2 3">
    <name type="scientific">Portunus trituberculatus</name>
    <name type="common">Swimming crab</name>
    <name type="synonym">Neptunus trituberculatus</name>
    <dbReference type="NCBI Taxonomy" id="210409"/>
    <lineage>
        <taxon>Eukaryota</taxon>
        <taxon>Metazoa</taxon>
        <taxon>Ecdysozoa</taxon>
        <taxon>Arthropoda</taxon>
        <taxon>Crustacea</taxon>
        <taxon>Multicrustacea</taxon>
        <taxon>Malacostraca</taxon>
        <taxon>Eumalacostraca</taxon>
        <taxon>Eucarida</taxon>
        <taxon>Decapoda</taxon>
        <taxon>Pleocyemata</taxon>
        <taxon>Brachyura</taxon>
        <taxon>Eubrachyura</taxon>
        <taxon>Portunoidea</taxon>
        <taxon>Portunidae</taxon>
        <taxon>Portuninae</taxon>
        <taxon>Portunus</taxon>
    </lineage>
</organism>
<name>A0A5B7E987_PORTR</name>
<dbReference type="AlphaFoldDB" id="A0A5B7E987"/>
<feature type="compositionally biased region" description="Basic and acidic residues" evidence="1">
    <location>
        <begin position="1"/>
        <end position="11"/>
    </location>
</feature>
<evidence type="ECO:0000313" key="3">
    <source>
        <dbReference type="Proteomes" id="UP000324222"/>
    </source>
</evidence>
<evidence type="ECO:0000256" key="1">
    <source>
        <dbReference type="SAM" id="MobiDB-lite"/>
    </source>
</evidence>
<reference evidence="2 3" key="1">
    <citation type="submission" date="2019-05" db="EMBL/GenBank/DDBJ databases">
        <title>Another draft genome of Portunus trituberculatus and its Hox gene families provides insights of decapod evolution.</title>
        <authorList>
            <person name="Jeong J.-H."/>
            <person name="Song I."/>
            <person name="Kim S."/>
            <person name="Choi T."/>
            <person name="Kim D."/>
            <person name="Ryu S."/>
            <person name="Kim W."/>
        </authorList>
    </citation>
    <scope>NUCLEOTIDE SEQUENCE [LARGE SCALE GENOMIC DNA]</scope>
    <source>
        <tissue evidence="2">Muscle</tissue>
    </source>
</reference>
<protein>
    <submittedName>
        <fullName evidence="2">Uncharacterized protein</fullName>
    </submittedName>
</protein>
<accession>A0A5B7E987</accession>
<comment type="caution">
    <text evidence="2">The sequence shown here is derived from an EMBL/GenBank/DDBJ whole genome shotgun (WGS) entry which is preliminary data.</text>
</comment>
<gene>
    <name evidence="2" type="ORF">E2C01_023850</name>
</gene>
<keyword evidence="3" id="KW-1185">Reference proteome</keyword>
<dbReference type="EMBL" id="VSRR010002281">
    <property type="protein sequence ID" value="MPC30582.1"/>
    <property type="molecule type" value="Genomic_DNA"/>
</dbReference>
<dbReference type="Proteomes" id="UP000324222">
    <property type="component" value="Unassembled WGS sequence"/>
</dbReference>
<feature type="region of interest" description="Disordered" evidence="1">
    <location>
        <begin position="1"/>
        <end position="35"/>
    </location>
</feature>
<sequence length="92" mass="10004">MAKNQEDDKHGNGSGSSCQHQVHIALATPFSPEDENNKLTDYKLTSYQAQKSLSRVRDFLVFLAMPGDIAGHFGGMLSEGRRAVADAVIVLN</sequence>
<proteinExistence type="predicted"/>